<proteinExistence type="predicted"/>
<sequence>MLSAPILPRSIIPHTQAYLLSFSFSVSFMFMSPGWFSPVVVCFVGLGAVLSVCLRTGLDLNSGGLVLTTNGSSICDSLVHSPIGSCWSGSVTVDSLVS</sequence>
<dbReference type="GeneID" id="37060494"/>
<protein>
    <submittedName>
        <fullName evidence="2">Uncharacterized protein</fullName>
    </submittedName>
</protein>
<evidence type="ECO:0000256" key="1">
    <source>
        <dbReference type="SAM" id="Phobius"/>
    </source>
</evidence>
<accession>A0A317WUL5</accession>
<gene>
    <name evidence="2" type="ORF">BO70DRAFT_158162</name>
</gene>
<evidence type="ECO:0000313" key="3">
    <source>
        <dbReference type="Proteomes" id="UP000247233"/>
    </source>
</evidence>
<keyword evidence="1" id="KW-0812">Transmembrane</keyword>
<organism evidence="2 3">
    <name type="scientific">Aspergillus heteromorphus CBS 117.55</name>
    <dbReference type="NCBI Taxonomy" id="1448321"/>
    <lineage>
        <taxon>Eukaryota</taxon>
        <taxon>Fungi</taxon>
        <taxon>Dikarya</taxon>
        <taxon>Ascomycota</taxon>
        <taxon>Pezizomycotina</taxon>
        <taxon>Eurotiomycetes</taxon>
        <taxon>Eurotiomycetidae</taxon>
        <taxon>Eurotiales</taxon>
        <taxon>Aspergillaceae</taxon>
        <taxon>Aspergillus</taxon>
        <taxon>Aspergillus subgen. Circumdati</taxon>
    </lineage>
</organism>
<evidence type="ECO:0000313" key="2">
    <source>
        <dbReference type="EMBL" id="PWY88992.1"/>
    </source>
</evidence>
<keyword evidence="3" id="KW-1185">Reference proteome</keyword>
<dbReference type="Proteomes" id="UP000247233">
    <property type="component" value="Unassembled WGS sequence"/>
</dbReference>
<keyword evidence="1" id="KW-1133">Transmembrane helix</keyword>
<dbReference type="EMBL" id="MSFL01000004">
    <property type="protein sequence ID" value="PWY88992.1"/>
    <property type="molecule type" value="Genomic_DNA"/>
</dbReference>
<reference evidence="2 3" key="1">
    <citation type="submission" date="2016-12" db="EMBL/GenBank/DDBJ databases">
        <title>The genomes of Aspergillus section Nigri reveals drivers in fungal speciation.</title>
        <authorList>
            <consortium name="DOE Joint Genome Institute"/>
            <person name="Vesth T.C."/>
            <person name="Nybo J."/>
            <person name="Theobald S."/>
            <person name="Brandl J."/>
            <person name="Frisvad J.C."/>
            <person name="Nielsen K.F."/>
            <person name="Lyhne E.K."/>
            <person name="Kogle M.E."/>
            <person name="Kuo A."/>
            <person name="Riley R."/>
            <person name="Clum A."/>
            <person name="Nolan M."/>
            <person name="Lipzen A."/>
            <person name="Salamov A."/>
            <person name="Henrissat B."/>
            <person name="Wiebenga A."/>
            <person name="De Vries R.P."/>
            <person name="Grigoriev I.V."/>
            <person name="Mortensen U.H."/>
            <person name="Andersen M.R."/>
            <person name="Baker S.E."/>
        </authorList>
    </citation>
    <scope>NUCLEOTIDE SEQUENCE [LARGE SCALE GENOMIC DNA]</scope>
    <source>
        <strain evidence="2 3">CBS 117.55</strain>
    </source>
</reference>
<dbReference type="AlphaFoldDB" id="A0A317WUL5"/>
<feature type="transmembrane region" description="Helical" evidence="1">
    <location>
        <begin position="35"/>
        <end position="54"/>
    </location>
</feature>
<name>A0A317WUL5_9EURO</name>
<comment type="caution">
    <text evidence="2">The sequence shown here is derived from an EMBL/GenBank/DDBJ whole genome shotgun (WGS) entry which is preliminary data.</text>
</comment>
<keyword evidence="1" id="KW-0472">Membrane</keyword>
<dbReference type="RefSeq" id="XP_025402179.1">
    <property type="nucleotide sequence ID" value="XM_025538257.1"/>
</dbReference>
<dbReference type="VEuPathDB" id="FungiDB:BO70DRAFT_158162"/>